<accession>A0A229UWJ6</accession>
<keyword evidence="1" id="KW-1133">Transmembrane helix</keyword>
<feature type="transmembrane region" description="Helical" evidence="1">
    <location>
        <begin position="71"/>
        <end position="91"/>
    </location>
</feature>
<organism evidence="2 3">
    <name type="scientific">Paenibacillus rigui</name>
    <dbReference type="NCBI Taxonomy" id="554312"/>
    <lineage>
        <taxon>Bacteria</taxon>
        <taxon>Bacillati</taxon>
        <taxon>Bacillota</taxon>
        <taxon>Bacilli</taxon>
        <taxon>Bacillales</taxon>
        <taxon>Paenibacillaceae</taxon>
        <taxon>Paenibacillus</taxon>
    </lineage>
</organism>
<gene>
    <name evidence="2" type="ORF">CF651_01535</name>
</gene>
<protein>
    <submittedName>
        <fullName evidence="2">Uncharacterized protein</fullName>
    </submittedName>
</protein>
<dbReference type="AlphaFoldDB" id="A0A229UWJ6"/>
<feature type="transmembrane region" description="Helical" evidence="1">
    <location>
        <begin position="223"/>
        <end position="246"/>
    </location>
</feature>
<dbReference type="EMBL" id="NMQW01000002">
    <property type="protein sequence ID" value="OXM87822.1"/>
    <property type="molecule type" value="Genomic_DNA"/>
</dbReference>
<feature type="transmembrane region" description="Helical" evidence="1">
    <location>
        <begin position="195"/>
        <end position="216"/>
    </location>
</feature>
<dbReference type="OrthoDB" id="1680238at2"/>
<keyword evidence="3" id="KW-1185">Reference proteome</keyword>
<evidence type="ECO:0000256" key="1">
    <source>
        <dbReference type="SAM" id="Phobius"/>
    </source>
</evidence>
<feature type="transmembrane region" description="Helical" evidence="1">
    <location>
        <begin position="252"/>
        <end position="270"/>
    </location>
</feature>
<dbReference type="Proteomes" id="UP000215509">
    <property type="component" value="Unassembled WGS sequence"/>
</dbReference>
<keyword evidence="1" id="KW-0812">Transmembrane</keyword>
<comment type="caution">
    <text evidence="2">The sequence shown here is derived from an EMBL/GenBank/DDBJ whole genome shotgun (WGS) entry which is preliminary data.</text>
</comment>
<name>A0A229UWJ6_9BACL</name>
<feature type="transmembrane region" description="Helical" evidence="1">
    <location>
        <begin position="156"/>
        <end position="183"/>
    </location>
</feature>
<dbReference type="RefSeq" id="WP_094013072.1">
    <property type="nucleotide sequence ID" value="NZ_NMQW01000002.1"/>
</dbReference>
<reference evidence="2 3" key="1">
    <citation type="submission" date="2017-07" db="EMBL/GenBank/DDBJ databases">
        <title>Genome sequencing and assembly of Paenibacillus rigui.</title>
        <authorList>
            <person name="Mayilraj S."/>
        </authorList>
    </citation>
    <scope>NUCLEOTIDE SEQUENCE [LARGE SCALE GENOMIC DNA]</scope>
    <source>
        <strain evidence="2 3">JCM 16352</strain>
    </source>
</reference>
<feature type="transmembrane region" description="Helical" evidence="1">
    <location>
        <begin position="6"/>
        <end position="23"/>
    </location>
</feature>
<feature type="transmembrane region" description="Helical" evidence="1">
    <location>
        <begin position="122"/>
        <end position="144"/>
    </location>
</feature>
<evidence type="ECO:0000313" key="2">
    <source>
        <dbReference type="EMBL" id="OXM87822.1"/>
    </source>
</evidence>
<evidence type="ECO:0000313" key="3">
    <source>
        <dbReference type="Proteomes" id="UP000215509"/>
    </source>
</evidence>
<proteinExistence type="predicted"/>
<feature type="transmembrane region" description="Helical" evidence="1">
    <location>
        <begin position="30"/>
        <end position="51"/>
    </location>
</feature>
<feature type="transmembrane region" description="Helical" evidence="1">
    <location>
        <begin position="98"/>
        <end position="116"/>
    </location>
</feature>
<sequence>MVNAVPYVTLAGIDMLVLLVVWLHTRQKAIFPQLLIFTGQIYLFEYIIMVILKSYEYRPHFISGPAFQDNVLGAVVSNMLSVPIIGVIAALYKLRFPWIAGLALVLAAIERFFSYIGVFKHFWWNEFFTFVSLIIFFLIAKLWVVQLKKGLRSIVYLSLLMFSFSLASTMMFTLALAGARLFHGGFFADPFRDDVAVATADAFVKALLITIIIIVTEKHLFRFGSIIVFAGLQALLVHKGVLHIFISLPLYYTIYTSCCAIVIAIASHFYRRLKLDALGWN</sequence>
<keyword evidence="1" id="KW-0472">Membrane</keyword>